<keyword evidence="2" id="KW-1185">Reference proteome</keyword>
<dbReference type="InterPro" id="IPR029044">
    <property type="entry name" value="Nucleotide-diphossugar_trans"/>
</dbReference>
<dbReference type="Proteomes" id="UP000567293">
    <property type="component" value="Unassembled WGS sequence"/>
</dbReference>
<dbReference type="EMBL" id="JACDQQ010000849">
    <property type="protein sequence ID" value="MBA0085071.1"/>
    <property type="molecule type" value="Genomic_DNA"/>
</dbReference>
<dbReference type="Gene3D" id="3.90.550.10">
    <property type="entry name" value="Spore Coat Polysaccharide Biosynthesis Protein SpsA, Chain A"/>
    <property type="match status" value="1"/>
</dbReference>
<reference evidence="1" key="1">
    <citation type="submission" date="2020-06" db="EMBL/GenBank/DDBJ databases">
        <title>Legume-microbial interactions unlock mineral nutrients during tropical forest succession.</title>
        <authorList>
            <person name="Epihov D.Z."/>
        </authorList>
    </citation>
    <scope>NUCLEOTIDE SEQUENCE [LARGE SCALE GENOMIC DNA]</scope>
    <source>
        <strain evidence="1">Pan2503</strain>
    </source>
</reference>
<gene>
    <name evidence="1" type="ORF">HRJ53_08745</name>
</gene>
<dbReference type="SUPFAM" id="SSF53448">
    <property type="entry name" value="Nucleotide-diphospho-sugar transferases"/>
    <property type="match status" value="1"/>
</dbReference>
<organism evidence="1 2">
    <name type="scientific">Candidatus Acidiferrum panamense</name>
    <dbReference type="NCBI Taxonomy" id="2741543"/>
    <lineage>
        <taxon>Bacteria</taxon>
        <taxon>Pseudomonadati</taxon>
        <taxon>Acidobacteriota</taxon>
        <taxon>Terriglobia</taxon>
        <taxon>Candidatus Acidiferrales</taxon>
        <taxon>Candidatus Acidiferrum</taxon>
    </lineage>
</organism>
<protein>
    <submittedName>
        <fullName evidence="1">Glycosyltransferase</fullName>
    </submittedName>
</protein>
<name>A0A7V8NPP0_9BACT</name>
<dbReference type="AlphaFoldDB" id="A0A7V8NPP0"/>
<accession>A0A7V8NPP0</accession>
<proteinExistence type="predicted"/>
<evidence type="ECO:0000313" key="2">
    <source>
        <dbReference type="Proteomes" id="UP000567293"/>
    </source>
</evidence>
<evidence type="ECO:0000313" key="1">
    <source>
        <dbReference type="EMBL" id="MBA0085071.1"/>
    </source>
</evidence>
<comment type="caution">
    <text evidence="1">The sequence shown here is derived from an EMBL/GenBank/DDBJ whole genome shotgun (WGS) entry which is preliminary data.</text>
</comment>
<dbReference type="GO" id="GO:0016740">
    <property type="term" value="F:transferase activity"/>
    <property type="evidence" value="ECO:0007669"/>
    <property type="project" value="UniProtKB-KW"/>
</dbReference>
<sequence>MAETPLPDEARRAAEVIRRADIVIGIPSYNNAPTIGHVVRAVYAGLAKYFPQFTAVVINSDGGSKDNTREAVLSARVEDSHLMLLSTPLLAAQRLSFPYHGVPGKGSALGLVFQMAKQ</sequence>
<feature type="non-terminal residue" evidence="1">
    <location>
        <position position="118"/>
    </location>
</feature>